<dbReference type="Pfam" id="PF00561">
    <property type="entry name" value="Abhydrolase_1"/>
    <property type="match status" value="1"/>
</dbReference>
<dbReference type="Proteomes" id="UP000277094">
    <property type="component" value="Unassembled WGS sequence"/>
</dbReference>
<organism evidence="3 4">
    <name type="scientific">Nocardioides marmorisolisilvae</name>
    <dbReference type="NCBI Taxonomy" id="1542737"/>
    <lineage>
        <taxon>Bacteria</taxon>
        <taxon>Bacillati</taxon>
        <taxon>Actinomycetota</taxon>
        <taxon>Actinomycetes</taxon>
        <taxon>Propionibacteriales</taxon>
        <taxon>Nocardioidaceae</taxon>
        <taxon>Nocardioides</taxon>
    </lineage>
</organism>
<evidence type="ECO:0000256" key="1">
    <source>
        <dbReference type="ARBA" id="ARBA00022801"/>
    </source>
</evidence>
<name>A0A3N0E0F5_9ACTN</name>
<dbReference type="InterPro" id="IPR029058">
    <property type="entry name" value="AB_hydrolase_fold"/>
</dbReference>
<accession>A0A3N0E0F5</accession>
<gene>
    <name evidence="3" type="ORF">EFL95_03010</name>
</gene>
<dbReference type="AlphaFoldDB" id="A0A3N0E0F5"/>
<dbReference type="RefSeq" id="WP_123232540.1">
    <property type="nucleotide sequence ID" value="NZ_RJSG01000001.1"/>
</dbReference>
<dbReference type="PRINTS" id="PR00412">
    <property type="entry name" value="EPOXHYDRLASE"/>
</dbReference>
<sequence>MTTSFVTTTDGLRLAVHEFGRPDAPTIVAVHGFPDSHHVWDGIAAELGDRFRVIAYDVRGAGESDKPRGRKAYHQDQLTADLLAVLDAVSPSEPVHLLAHDWGSMQSWDAVSTPDLAPRFASFTSISGPSLAYASRWLRGRGHLGASVRQVLTSTYMAVFQLPVLPELAARAGVIRRGAEKVGGYDPHRGLAETSNGVNIYRANVLRQLFSDEPRRTLVPTLVLVPREDAFSSPPVASNAPVGWVDDLTVREVDGGHWVVVRDPATIAAEVAAFVEAHLPVAGKRKARR</sequence>
<protein>
    <submittedName>
        <fullName evidence="3">Alpha/beta fold hydrolase</fullName>
    </submittedName>
</protein>
<dbReference type="InterPro" id="IPR000073">
    <property type="entry name" value="AB_hydrolase_1"/>
</dbReference>
<dbReference type="OrthoDB" id="2987348at2"/>
<evidence type="ECO:0000313" key="4">
    <source>
        <dbReference type="Proteomes" id="UP000277094"/>
    </source>
</evidence>
<evidence type="ECO:0000313" key="3">
    <source>
        <dbReference type="EMBL" id="RNL81337.1"/>
    </source>
</evidence>
<dbReference type="InterPro" id="IPR000639">
    <property type="entry name" value="Epox_hydrolase-like"/>
</dbReference>
<dbReference type="EMBL" id="RJSG01000001">
    <property type="protein sequence ID" value="RNL81337.1"/>
    <property type="molecule type" value="Genomic_DNA"/>
</dbReference>
<comment type="caution">
    <text evidence="3">The sequence shown here is derived from an EMBL/GenBank/DDBJ whole genome shotgun (WGS) entry which is preliminary data.</text>
</comment>
<evidence type="ECO:0000259" key="2">
    <source>
        <dbReference type="Pfam" id="PF00561"/>
    </source>
</evidence>
<keyword evidence="4" id="KW-1185">Reference proteome</keyword>
<dbReference type="SUPFAM" id="SSF53474">
    <property type="entry name" value="alpha/beta-Hydrolases"/>
    <property type="match status" value="1"/>
</dbReference>
<dbReference type="Gene3D" id="3.40.50.1820">
    <property type="entry name" value="alpha/beta hydrolase"/>
    <property type="match status" value="1"/>
</dbReference>
<feature type="domain" description="AB hydrolase-1" evidence="2">
    <location>
        <begin position="25"/>
        <end position="261"/>
    </location>
</feature>
<dbReference type="PANTHER" id="PTHR43329">
    <property type="entry name" value="EPOXIDE HYDROLASE"/>
    <property type="match status" value="1"/>
</dbReference>
<reference evidence="3 4" key="1">
    <citation type="submission" date="2018-11" db="EMBL/GenBank/DDBJ databases">
        <authorList>
            <person name="Li F."/>
        </authorList>
    </citation>
    <scope>NUCLEOTIDE SEQUENCE [LARGE SCALE GENOMIC DNA]</scope>
    <source>
        <strain evidence="3 4">KIS18-7</strain>
    </source>
</reference>
<dbReference type="GO" id="GO:0016787">
    <property type="term" value="F:hydrolase activity"/>
    <property type="evidence" value="ECO:0007669"/>
    <property type="project" value="UniProtKB-KW"/>
</dbReference>
<keyword evidence="1 3" id="KW-0378">Hydrolase</keyword>
<proteinExistence type="predicted"/>